<evidence type="ECO:0000313" key="6">
    <source>
        <dbReference type="EMBL" id="ABA55805.1"/>
    </source>
</evidence>
<evidence type="ECO:0000256" key="3">
    <source>
        <dbReference type="ARBA" id="ARBA00023002"/>
    </source>
</evidence>
<evidence type="ECO:0000256" key="2">
    <source>
        <dbReference type="ARBA" id="ARBA00009295"/>
    </source>
</evidence>
<feature type="transmembrane region" description="Helical" evidence="4">
    <location>
        <begin position="192"/>
        <end position="213"/>
    </location>
</feature>
<dbReference type="AlphaFoldDB" id="A9X2G7"/>
<feature type="transmembrane region" description="Helical" evidence="4">
    <location>
        <begin position="159"/>
        <end position="180"/>
    </location>
</feature>
<dbReference type="Gene3D" id="3.10.120.10">
    <property type="entry name" value="Cytochrome b5-like heme/steroid binding domain"/>
    <property type="match status" value="1"/>
</dbReference>
<organism evidence="6">
    <name type="scientific">Crepis alpina</name>
    <name type="common">Hawksbeard</name>
    <dbReference type="NCBI Taxonomy" id="72610"/>
    <lineage>
        <taxon>Eukaryota</taxon>
        <taxon>Viridiplantae</taxon>
        <taxon>Streptophyta</taxon>
        <taxon>Embryophyta</taxon>
        <taxon>Tracheophyta</taxon>
        <taxon>Spermatophyta</taxon>
        <taxon>Magnoliopsida</taxon>
        <taxon>eudicotyledons</taxon>
        <taxon>Gunneridae</taxon>
        <taxon>Pentapetalae</taxon>
        <taxon>asterids</taxon>
        <taxon>campanulids</taxon>
        <taxon>Asterales</taxon>
        <taxon>Asteraceae</taxon>
        <taxon>Cichorioideae</taxon>
        <taxon>Cichorieae</taxon>
        <taxon>Crepidinae</taxon>
        <taxon>Crepis</taxon>
    </lineage>
</organism>
<keyword evidence="4" id="KW-0472">Membrane</keyword>
<dbReference type="CDD" id="cd03506">
    <property type="entry name" value="Delta6-FADS-like"/>
    <property type="match status" value="1"/>
</dbReference>
<dbReference type="PANTHER" id="PTHR19353">
    <property type="entry name" value="FATTY ACID DESATURASE 2"/>
    <property type="match status" value="1"/>
</dbReference>
<dbReference type="InterPro" id="IPR001199">
    <property type="entry name" value="Cyt_B5-like_heme/steroid-bd"/>
</dbReference>
<keyword evidence="4" id="KW-1133">Transmembrane helix</keyword>
<feature type="domain" description="Cytochrome b5 heme-binding" evidence="5">
    <location>
        <begin position="27"/>
        <end position="111"/>
    </location>
</feature>
<dbReference type="SMART" id="SM01117">
    <property type="entry name" value="Cyt-b5"/>
    <property type="match status" value="1"/>
</dbReference>
<evidence type="ECO:0000256" key="1">
    <source>
        <dbReference type="ARBA" id="ARBA00004370"/>
    </source>
</evidence>
<dbReference type="EMBL" id="DQ176016">
    <property type="protein sequence ID" value="ABA55805.1"/>
    <property type="molecule type" value="mRNA"/>
</dbReference>
<reference evidence="6" key="1">
    <citation type="submission" date="2005-08" db="EMBL/GenBank/DDBJ databases">
        <title>Conditional expression of fatty acid desaturase genes in the plant Crepis alpina.</title>
        <authorList>
            <person name="Nam J.-W."/>
            <person name="Kappock T.J."/>
        </authorList>
    </citation>
    <scope>NUCLEOTIDE SEQUENCE</scope>
</reference>
<proteinExistence type="evidence at transcript level"/>
<evidence type="ECO:0000259" key="5">
    <source>
        <dbReference type="PROSITE" id="PS50255"/>
    </source>
</evidence>
<feature type="transmembrane region" description="Helical" evidence="4">
    <location>
        <begin position="133"/>
        <end position="153"/>
    </location>
</feature>
<sequence>MCEDSTMVSPSVAVVEVLKSTSSSDGKKYITSEELEKHNKPTDLWISIQGKVYNVTEWSKIHPGGDIPLLNLAGQDVTDAFIAFHPGSAWHHLQSLFTGYHLQDYQVSDISKDYRKLASEFSKAGMFDKKGHGVIYSLCFVSILLSLCVYGVLCSASVTVHMFAGALLGLAWMQIAYLGHDAGHYQMMATRGWNKFAGIFIGNCITGISIAWWKWTHNAHHIACNSLDYDPDLQHLPMLAVSSKLFESITSVFYGRRLTFDSVARFFISYQHYTYYPIMCVTRVNLYLQTILLLCSKRRIPDRTLNIIGTLIFWTWFPLLVSCLPNWPERVAFVLVSFCVTGIQHVQFTLNHFAADVYVGPPRGNDWFEKQTAGTIDISCSSYMDWFFGGLQFQLEHHLFPRLPRCHLRSISPIVMDLCKKHNLPYTSLSFFDANVTTLKTLRTAALQARDLANGPPQNLVWEAFNTHG</sequence>
<dbReference type="InterPro" id="IPR036400">
    <property type="entry name" value="Cyt_B5-like_heme/steroid_sf"/>
</dbReference>
<accession>A9X2G7</accession>
<evidence type="ECO:0000256" key="4">
    <source>
        <dbReference type="SAM" id="Phobius"/>
    </source>
</evidence>
<dbReference type="Pfam" id="PF00487">
    <property type="entry name" value="FA_desaturase"/>
    <property type="match status" value="1"/>
</dbReference>
<comment type="similarity">
    <text evidence="2">Belongs to the fatty acid desaturase type 1 family.</text>
</comment>
<keyword evidence="4" id="KW-0812">Transmembrane</keyword>
<dbReference type="GO" id="GO:0016717">
    <property type="term" value="F:oxidoreductase activity, acting on paired donors, with oxidation of a pair of donors resulting in the reduction of molecular oxygen to two molecules of water"/>
    <property type="evidence" value="ECO:0007669"/>
    <property type="project" value="UniProtKB-ARBA"/>
</dbReference>
<protein>
    <submittedName>
        <fullName evidence="6">Delta-8 sphingolipid desaturase</fullName>
    </submittedName>
</protein>
<dbReference type="PANTHER" id="PTHR19353:SF28">
    <property type="entry name" value="DELTA(8)-FATTY-ACID DESATURASE 2"/>
    <property type="match status" value="1"/>
</dbReference>
<dbReference type="InterPro" id="IPR012171">
    <property type="entry name" value="Fatty_acid_desaturase"/>
</dbReference>
<gene>
    <name evidence="6" type="primary">SLD1</name>
</gene>
<name>A9X2G7_CREAL</name>
<feature type="transmembrane region" description="Helical" evidence="4">
    <location>
        <begin position="275"/>
        <end position="295"/>
    </location>
</feature>
<dbReference type="PIRSF" id="PIRSF015921">
    <property type="entry name" value="FA_sphinglp_des"/>
    <property type="match status" value="1"/>
</dbReference>
<comment type="subcellular location">
    <subcellularLocation>
        <location evidence="1">Membrane</location>
    </subcellularLocation>
</comment>
<dbReference type="GO" id="GO:0016020">
    <property type="term" value="C:membrane"/>
    <property type="evidence" value="ECO:0007669"/>
    <property type="project" value="UniProtKB-SubCell"/>
</dbReference>
<feature type="transmembrane region" description="Helical" evidence="4">
    <location>
        <begin position="307"/>
        <end position="327"/>
    </location>
</feature>
<dbReference type="InterPro" id="IPR005804">
    <property type="entry name" value="FA_desaturase_dom"/>
</dbReference>
<dbReference type="PROSITE" id="PS50255">
    <property type="entry name" value="CYTOCHROME_B5_2"/>
    <property type="match status" value="1"/>
</dbReference>
<dbReference type="GO" id="GO:0006629">
    <property type="term" value="P:lipid metabolic process"/>
    <property type="evidence" value="ECO:0007669"/>
    <property type="project" value="InterPro"/>
</dbReference>
<dbReference type="SUPFAM" id="SSF55856">
    <property type="entry name" value="Cytochrome b5-like heme/steroid binding domain"/>
    <property type="match status" value="1"/>
</dbReference>
<dbReference type="Pfam" id="PF00173">
    <property type="entry name" value="Cyt-b5"/>
    <property type="match status" value="1"/>
</dbReference>
<keyword evidence="3" id="KW-0560">Oxidoreductase</keyword>